<evidence type="ECO:0000313" key="2">
    <source>
        <dbReference type="EMBL" id="GER25747.1"/>
    </source>
</evidence>
<comment type="caution">
    <text evidence="2">The sequence shown here is derived from an EMBL/GenBank/DDBJ whole genome shotgun (WGS) entry which is preliminary data.</text>
</comment>
<sequence>MAVENMRWLRRVMMPDSFPHAPLIGKPSPPAAAAPALGHRPHALNHISTSCSGLITSFTFQNPPPPATAVAAGGILPASAPLPSNDILYDGAPDPHGGALVDLTWPPARDRAAASASGRRR</sequence>
<keyword evidence="3" id="KW-1185">Reference proteome</keyword>
<gene>
    <name evidence="2" type="ORF">STAS_01339</name>
</gene>
<organism evidence="2 3">
    <name type="scientific">Striga asiatica</name>
    <name type="common">Asiatic witchweed</name>
    <name type="synonym">Buchnera asiatica</name>
    <dbReference type="NCBI Taxonomy" id="4170"/>
    <lineage>
        <taxon>Eukaryota</taxon>
        <taxon>Viridiplantae</taxon>
        <taxon>Streptophyta</taxon>
        <taxon>Embryophyta</taxon>
        <taxon>Tracheophyta</taxon>
        <taxon>Spermatophyta</taxon>
        <taxon>Magnoliopsida</taxon>
        <taxon>eudicotyledons</taxon>
        <taxon>Gunneridae</taxon>
        <taxon>Pentapetalae</taxon>
        <taxon>asterids</taxon>
        <taxon>lamiids</taxon>
        <taxon>Lamiales</taxon>
        <taxon>Orobanchaceae</taxon>
        <taxon>Buchnereae</taxon>
        <taxon>Striga</taxon>
    </lineage>
</organism>
<feature type="region of interest" description="Disordered" evidence="1">
    <location>
        <begin position="99"/>
        <end position="121"/>
    </location>
</feature>
<proteinExistence type="predicted"/>
<keyword evidence="2" id="KW-0418">Kinase</keyword>
<evidence type="ECO:0000256" key="1">
    <source>
        <dbReference type="SAM" id="MobiDB-lite"/>
    </source>
</evidence>
<dbReference type="EMBL" id="BKCP01000447">
    <property type="protein sequence ID" value="GER25747.1"/>
    <property type="molecule type" value="Genomic_DNA"/>
</dbReference>
<dbReference type="Proteomes" id="UP000325081">
    <property type="component" value="Unassembled WGS sequence"/>
</dbReference>
<evidence type="ECO:0000313" key="3">
    <source>
        <dbReference type="Proteomes" id="UP000325081"/>
    </source>
</evidence>
<dbReference type="AlphaFoldDB" id="A0A5A7NZE8"/>
<reference evidence="3" key="1">
    <citation type="journal article" date="2019" name="Curr. Biol.">
        <title>Genome Sequence of Striga asiatica Provides Insight into the Evolution of Plant Parasitism.</title>
        <authorList>
            <person name="Yoshida S."/>
            <person name="Kim S."/>
            <person name="Wafula E.K."/>
            <person name="Tanskanen J."/>
            <person name="Kim Y.M."/>
            <person name="Honaas L."/>
            <person name="Yang Z."/>
            <person name="Spallek T."/>
            <person name="Conn C.E."/>
            <person name="Ichihashi Y."/>
            <person name="Cheong K."/>
            <person name="Cui S."/>
            <person name="Der J.P."/>
            <person name="Gundlach H."/>
            <person name="Jiao Y."/>
            <person name="Hori C."/>
            <person name="Ishida J.K."/>
            <person name="Kasahara H."/>
            <person name="Kiba T."/>
            <person name="Kim M.S."/>
            <person name="Koo N."/>
            <person name="Laohavisit A."/>
            <person name="Lee Y.H."/>
            <person name="Lumba S."/>
            <person name="McCourt P."/>
            <person name="Mortimer J.C."/>
            <person name="Mutuku J.M."/>
            <person name="Nomura T."/>
            <person name="Sasaki-Sekimoto Y."/>
            <person name="Seto Y."/>
            <person name="Wang Y."/>
            <person name="Wakatake T."/>
            <person name="Sakakibara H."/>
            <person name="Demura T."/>
            <person name="Yamaguchi S."/>
            <person name="Yoneyama K."/>
            <person name="Manabe R.I."/>
            <person name="Nelson D.C."/>
            <person name="Schulman A.H."/>
            <person name="Timko M.P."/>
            <person name="dePamphilis C.W."/>
            <person name="Choi D."/>
            <person name="Shirasu K."/>
        </authorList>
    </citation>
    <scope>NUCLEOTIDE SEQUENCE [LARGE SCALE GENOMIC DNA]</scope>
    <source>
        <strain evidence="3">cv. UVA1</strain>
    </source>
</reference>
<accession>A0A5A7NZE8</accession>
<protein>
    <submittedName>
        <fullName evidence="2">NIMA-related serine/threonine kinase 1</fullName>
    </submittedName>
</protein>
<dbReference type="GO" id="GO:0016301">
    <property type="term" value="F:kinase activity"/>
    <property type="evidence" value="ECO:0007669"/>
    <property type="project" value="UniProtKB-KW"/>
</dbReference>
<keyword evidence="2" id="KW-0808">Transferase</keyword>
<name>A0A5A7NZE8_STRAF</name>